<feature type="domain" description="BTB" evidence="3">
    <location>
        <begin position="206"/>
        <end position="286"/>
    </location>
</feature>
<evidence type="ECO:0000313" key="5">
    <source>
        <dbReference type="Proteomes" id="UP001158576"/>
    </source>
</evidence>
<evidence type="ECO:0000313" key="4">
    <source>
        <dbReference type="EMBL" id="CAG5083337.1"/>
    </source>
</evidence>
<dbReference type="CDD" id="cd18186">
    <property type="entry name" value="BTB_POZ_ZBTB_KLHL-like"/>
    <property type="match status" value="2"/>
</dbReference>
<dbReference type="Gene3D" id="3.30.710.10">
    <property type="entry name" value="Potassium Channel Kv1.1, Chain A"/>
    <property type="match status" value="2"/>
</dbReference>
<organism evidence="4 5">
    <name type="scientific">Oikopleura dioica</name>
    <name type="common">Tunicate</name>
    <dbReference type="NCBI Taxonomy" id="34765"/>
    <lineage>
        <taxon>Eukaryota</taxon>
        <taxon>Metazoa</taxon>
        <taxon>Chordata</taxon>
        <taxon>Tunicata</taxon>
        <taxon>Appendicularia</taxon>
        <taxon>Copelata</taxon>
        <taxon>Oikopleuridae</taxon>
        <taxon>Oikopleura</taxon>
    </lineage>
</organism>
<keyword evidence="1" id="KW-0880">Kelch repeat</keyword>
<dbReference type="Pfam" id="PF07707">
    <property type="entry name" value="BACK"/>
    <property type="match status" value="1"/>
</dbReference>
<evidence type="ECO:0000256" key="2">
    <source>
        <dbReference type="ARBA" id="ARBA00022737"/>
    </source>
</evidence>
<dbReference type="SUPFAM" id="SSF54695">
    <property type="entry name" value="POZ domain"/>
    <property type="match status" value="2"/>
</dbReference>
<dbReference type="InterPro" id="IPR000210">
    <property type="entry name" value="BTB/POZ_dom"/>
</dbReference>
<dbReference type="Proteomes" id="UP001158576">
    <property type="component" value="Chromosome PAR"/>
</dbReference>
<dbReference type="PANTHER" id="PTHR45632:SF3">
    <property type="entry name" value="KELCH-LIKE PROTEIN 32"/>
    <property type="match status" value="1"/>
</dbReference>
<dbReference type="SMART" id="SM00225">
    <property type="entry name" value="BTB"/>
    <property type="match status" value="2"/>
</dbReference>
<dbReference type="InterPro" id="IPR006652">
    <property type="entry name" value="Kelch_1"/>
</dbReference>
<dbReference type="PANTHER" id="PTHR45632">
    <property type="entry name" value="LD33804P"/>
    <property type="match status" value="1"/>
</dbReference>
<protein>
    <submittedName>
        <fullName evidence="4">Oidioi.mRNA.OKI2018_I69.PAR.g10352.t1.cds</fullName>
    </submittedName>
</protein>
<dbReference type="Pfam" id="PF00651">
    <property type="entry name" value="BTB"/>
    <property type="match status" value="2"/>
</dbReference>
<evidence type="ECO:0000259" key="3">
    <source>
        <dbReference type="PROSITE" id="PS50097"/>
    </source>
</evidence>
<dbReference type="Gene3D" id="1.25.40.420">
    <property type="match status" value="1"/>
</dbReference>
<dbReference type="SMART" id="SM00612">
    <property type="entry name" value="Kelch"/>
    <property type="match status" value="4"/>
</dbReference>
<keyword evidence="5" id="KW-1185">Reference proteome</keyword>
<proteinExistence type="predicted"/>
<dbReference type="EMBL" id="OU015568">
    <property type="protein sequence ID" value="CAG5083337.1"/>
    <property type="molecule type" value="Genomic_DNA"/>
</dbReference>
<feature type="domain" description="BTB" evidence="3">
    <location>
        <begin position="79"/>
        <end position="141"/>
    </location>
</feature>
<gene>
    <name evidence="4" type="ORF">OKIOD_LOCUS1910</name>
</gene>
<dbReference type="SMART" id="SM00875">
    <property type="entry name" value="BACK"/>
    <property type="match status" value="1"/>
</dbReference>
<dbReference type="PROSITE" id="PS50097">
    <property type="entry name" value="BTB"/>
    <property type="match status" value="2"/>
</dbReference>
<dbReference type="InterPro" id="IPR015915">
    <property type="entry name" value="Kelch-typ_b-propeller"/>
</dbReference>
<name>A0ABN7RU84_OIKDI</name>
<sequence>MGNGSSSDFALDKPISSNKRSVSTIGKITSFRPSGLDDLKRTTSLRSIPIGHEHGKRDDDYASQFLHNLRLFRARQVMTDVTFKLGDTTIRCHRVVLGALSPILLDIFSKKQHSMSAERVDPDTLAALVEFVYNSEAQFNNESLTKLRDATQKLGISQLSKMFDKLMHKLDAKNSRNDQVTYAYRSGSIPGLLSGLRHLRESGILTDITLRAKDVDFCAHRVVLAAASSELQEMIKKLDEDNNNNNNNESGAKGSLNRLLMIPNISSASLKCLIRYMYGGELSIDRITVIDLLINGQKFGLTFVAQSAGRYIEENCISLSNFVTLKNWTTLYTHSKKLHLGRLRGEIRRFCGIHLAEISKQDYFKELTLEDVIWLMPTSTNRQEMDLFEALTGWLRYSVNTRQRHLSSVMALIKFRKMNTRELVEVQSSDFIIANPELKAKIIAASRRNSSAQANELKSTIICAGGCGKDGLQNQIYYRDERGWHSLTSLPVRRKNFAISVIDSDVFVAGGLGIDSSTLATAHRYNSKEHSWESLPAMSKRRSHFCLLPLNGNLYAIGGMTDQWSSTDTTEVYDIRRQRWRKGSVLPAARSQYGAIVLKRTGEIMVTGGAGSESSVLLLSGDMWIKRNSLPQRVAPNHSLAQVHNSIYLVDTKSPTLLQYHSSVDEWTILKPPPQLGFSLCVSLRNSLFLVGSRDSGSVALLTSLDKPSHPDGAWKAPEPVSVLPRDNFQLAIVNILTTN</sequence>
<keyword evidence="2" id="KW-0677">Repeat</keyword>
<dbReference type="InterPro" id="IPR011333">
    <property type="entry name" value="SKP1/BTB/POZ_sf"/>
</dbReference>
<evidence type="ECO:0000256" key="1">
    <source>
        <dbReference type="ARBA" id="ARBA00022441"/>
    </source>
</evidence>
<dbReference type="SUPFAM" id="SSF117281">
    <property type="entry name" value="Kelch motif"/>
    <property type="match status" value="1"/>
</dbReference>
<dbReference type="Gene3D" id="2.120.10.80">
    <property type="entry name" value="Kelch-type beta propeller"/>
    <property type="match status" value="1"/>
</dbReference>
<reference evidence="4 5" key="1">
    <citation type="submission" date="2021-04" db="EMBL/GenBank/DDBJ databases">
        <authorList>
            <person name="Bliznina A."/>
        </authorList>
    </citation>
    <scope>NUCLEOTIDE SEQUENCE [LARGE SCALE GENOMIC DNA]</scope>
</reference>
<dbReference type="InterPro" id="IPR011705">
    <property type="entry name" value="BACK"/>
</dbReference>
<accession>A0ABN7RU84</accession>
<dbReference type="Pfam" id="PF01344">
    <property type="entry name" value="Kelch_1"/>
    <property type="match status" value="2"/>
</dbReference>